<organism evidence="2 3">
    <name type="scientific">Olpidium bornovanus</name>
    <dbReference type="NCBI Taxonomy" id="278681"/>
    <lineage>
        <taxon>Eukaryota</taxon>
        <taxon>Fungi</taxon>
        <taxon>Fungi incertae sedis</taxon>
        <taxon>Olpidiomycota</taxon>
        <taxon>Olpidiomycotina</taxon>
        <taxon>Olpidiomycetes</taxon>
        <taxon>Olpidiales</taxon>
        <taxon>Olpidiaceae</taxon>
        <taxon>Olpidium</taxon>
    </lineage>
</organism>
<keyword evidence="1" id="KW-0732">Signal</keyword>
<proteinExistence type="predicted"/>
<dbReference type="EMBL" id="JAEFCI010006129">
    <property type="protein sequence ID" value="KAG5459885.1"/>
    <property type="molecule type" value="Genomic_DNA"/>
</dbReference>
<sequence>QVLGYFTVIFPNILVGALTGARASTCAPADTAAGSWLPARAPVRSLVSTLACSSMCSLTSPSPVGCAASRGDNPPWGRCRFRSSALGIEQSQRGGDYDAIRFLRRRPAGTRNWLDLHFPAFHPSLQRRRRWNGVVRPALIGGVVVNAAQHVVPEAAEGLQILDLGVSGRVRGDSSSAGFFLESAQGLLDIFWKSRGPADKPRREKDREIVPTVSFWTSSLIRICSHETKSGSQTQPYWPHLQSSDFAPRAPRRVSAGARHAQLPSLLPPCGTRGV</sequence>
<feature type="chain" id="PRO_5034233796" evidence="1">
    <location>
        <begin position="24"/>
        <end position="275"/>
    </location>
</feature>
<name>A0A8H7ZV16_9FUNG</name>
<accession>A0A8H7ZV16</accession>
<evidence type="ECO:0000256" key="1">
    <source>
        <dbReference type="SAM" id="SignalP"/>
    </source>
</evidence>
<feature type="signal peptide" evidence="1">
    <location>
        <begin position="1"/>
        <end position="23"/>
    </location>
</feature>
<gene>
    <name evidence="2" type="ORF">BJ554DRAFT_8140</name>
</gene>
<evidence type="ECO:0000313" key="3">
    <source>
        <dbReference type="Proteomes" id="UP000673691"/>
    </source>
</evidence>
<comment type="caution">
    <text evidence="2">The sequence shown here is derived from an EMBL/GenBank/DDBJ whole genome shotgun (WGS) entry which is preliminary data.</text>
</comment>
<feature type="non-terminal residue" evidence="2">
    <location>
        <position position="1"/>
    </location>
</feature>
<keyword evidence="3" id="KW-1185">Reference proteome</keyword>
<dbReference type="AlphaFoldDB" id="A0A8H7ZV16"/>
<dbReference type="Proteomes" id="UP000673691">
    <property type="component" value="Unassembled WGS sequence"/>
</dbReference>
<evidence type="ECO:0000313" key="2">
    <source>
        <dbReference type="EMBL" id="KAG5459885.1"/>
    </source>
</evidence>
<reference evidence="2 3" key="1">
    <citation type="journal article" name="Sci. Rep.">
        <title>Genome-scale phylogenetic analyses confirm Olpidium as the closest living zoosporic fungus to the non-flagellated, terrestrial fungi.</title>
        <authorList>
            <person name="Chang Y."/>
            <person name="Rochon D."/>
            <person name="Sekimoto S."/>
            <person name="Wang Y."/>
            <person name="Chovatia M."/>
            <person name="Sandor L."/>
            <person name="Salamov A."/>
            <person name="Grigoriev I.V."/>
            <person name="Stajich J.E."/>
            <person name="Spatafora J.W."/>
        </authorList>
    </citation>
    <scope>NUCLEOTIDE SEQUENCE [LARGE SCALE GENOMIC DNA]</scope>
    <source>
        <strain evidence="2">S191</strain>
    </source>
</reference>
<protein>
    <submittedName>
        <fullName evidence="2">Uncharacterized protein</fullName>
    </submittedName>
</protein>